<dbReference type="Gene3D" id="1.10.150.240">
    <property type="entry name" value="Putative phosphatase, domain 2"/>
    <property type="match status" value="1"/>
</dbReference>
<dbReference type="EMBL" id="DVFT01000157">
    <property type="protein sequence ID" value="HIQ97016.1"/>
    <property type="molecule type" value="Genomic_DNA"/>
</dbReference>
<sequence length="243" mass="28133">MYETCIFDLYGTLVDIRTEESGTELWEKLALFYGYYGACYQGEELHQAFLQTVQEMEAGHPKLRQDSHEAFPEIEIERVFEELYRKKGVTLPLEHAVYTGQLFRILSTEYLRLYEGTRKMLETLKKHGKKMYLLSNAQKIFTEYEMRALNIANYFDGIFISSEHGVKKPDIRFFEKLLETYGICREQAIMIGNDGICDIEGAKEAGLAALYVHSNLSPEEDAPNADYLLEEMDPEKMTEILLS</sequence>
<gene>
    <name evidence="5" type="ORF">IAB26_10690</name>
</gene>
<accession>A0A9D0ZW86</accession>
<organism evidence="5 6">
    <name type="scientific">Candidatus Limivivens merdigallinarum</name>
    <dbReference type="NCBI Taxonomy" id="2840859"/>
    <lineage>
        <taxon>Bacteria</taxon>
        <taxon>Bacillati</taxon>
        <taxon>Bacillota</taxon>
        <taxon>Clostridia</taxon>
        <taxon>Lachnospirales</taxon>
        <taxon>Lachnospiraceae</taxon>
        <taxon>Lachnospiraceae incertae sedis</taxon>
        <taxon>Candidatus Limivivens</taxon>
    </lineage>
</organism>
<dbReference type="SFLD" id="SFLDG01129">
    <property type="entry name" value="C1.5:_HAD__Beta-PGM__Phosphata"/>
    <property type="match status" value="1"/>
</dbReference>
<dbReference type="Gene3D" id="3.40.50.1000">
    <property type="entry name" value="HAD superfamily/HAD-like"/>
    <property type="match status" value="1"/>
</dbReference>
<dbReference type="SUPFAM" id="SSF56784">
    <property type="entry name" value="HAD-like"/>
    <property type="match status" value="1"/>
</dbReference>
<dbReference type="PANTHER" id="PTHR46470:SF2">
    <property type="entry name" value="GLYCERALDEHYDE 3-PHOSPHATE PHOSPHATASE"/>
    <property type="match status" value="1"/>
</dbReference>
<dbReference type="InterPro" id="IPR023198">
    <property type="entry name" value="PGP-like_dom2"/>
</dbReference>
<dbReference type="InterPro" id="IPR023214">
    <property type="entry name" value="HAD_sf"/>
</dbReference>
<dbReference type="InterPro" id="IPR036412">
    <property type="entry name" value="HAD-like_sf"/>
</dbReference>
<dbReference type="NCBIfam" id="TIGR01509">
    <property type="entry name" value="HAD-SF-IA-v3"/>
    <property type="match status" value="1"/>
</dbReference>
<keyword evidence="4" id="KW-0460">Magnesium</keyword>
<dbReference type="InterPro" id="IPR006439">
    <property type="entry name" value="HAD-SF_hydro_IA"/>
</dbReference>
<reference evidence="5" key="2">
    <citation type="journal article" date="2021" name="PeerJ">
        <title>Extensive microbial diversity within the chicken gut microbiome revealed by metagenomics and culture.</title>
        <authorList>
            <person name="Gilroy R."/>
            <person name="Ravi A."/>
            <person name="Getino M."/>
            <person name="Pursley I."/>
            <person name="Horton D.L."/>
            <person name="Alikhan N.F."/>
            <person name="Baker D."/>
            <person name="Gharbi K."/>
            <person name="Hall N."/>
            <person name="Watson M."/>
            <person name="Adriaenssens E.M."/>
            <person name="Foster-Nyarko E."/>
            <person name="Jarju S."/>
            <person name="Secka A."/>
            <person name="Antonio M."/>
            <person name="Oren A."/>
            <person name="Chaudhuri R.R."/>
            <person name="La Ragione R."/>
            <person name="Hildebrand F."/>
            <person name="Pallen M.J."/>
        </authorList>
    </citation>
    <scope>NUCLEOTIDE SEQUENCE</scope>
    <source>
        <strain evidence="5">ChiSjej3B21-11622</strain>
    </source>
</reference>
<comment type="cofactor">
    <cofactor evidence="1">
        <name>Mg(2+)</name>
        <dbReference type="ChEBI" id="CHEBI:18420"/>
    </cofactor>
</comment>
<evidence type="ECO:0000256" key="1">
    <source>
        <dbReference type="ARBA" id="ARBA00001946"/>
    </source>
</evidence>
<dbReference type="GO" id="GO:0046872">
    <property type="term" value="F:metal ion binding"/>
    <property type="evidence" value="ECO:0007669"/>
    <property type="project" value="UniProtKB-KW"/>
</dbReference>
<dbReference type="InterPro" id="IPR051400">
    <property type="entry name" value="HAD-like_hydrolase"/>
</dbReference>
<dbReference type="GO" id="GO:0044281">
    <property type="term" value="P:small molecule metabolic process"/>
    <property type="evidence" value="ECO:0007669"/>
    <property type="project" value="UniProtKB-ARBA"/>
</dbReference>
<dbReference type="Pfam" id="PF00702">
    <property type="entry name" value="Hydrolase"/>
    <property type="match status" value="1"/>
</dbReference>
<evidence type="ECO:0000256" key="3">
    <source>
        <dbReference type="ARBA" id="ARBA00022801"/>
    </source>
</evidence>
<reference evidence="5" key="1">
    <citation type="submission" date="2020-10" db="EMBL/GenBank/DDBJ databases">
        <authorList>
            <person name="Gilroy R."/>
        </authorList>
    </citation>
    <scope>NUCLEOTIDE SEQUENCE</scope>
    <source>
        <strain evidence="5">ChiSjej3B21-11622</strain>
    </source>
</reference>
<dbReference type="PANTHER" id="PTHR46470">
    <property type="entry name" value="N-ACYLNEURAMINATE-9-PHOSPHATASE"/>
    <property type="match status" value="1"/>
</dbReference>
<comment type="caution">
    <text evidence="5">The sequence shown here is derived from an EMBL/GenBank/DDBJ whole genome shotgun (WGS) entry which is preliminary data.</text>
</comment>
<dbReference type="NCBIfam" id="TIGR01549">
    <property type="entry name" value="HAD-SF-IA-v1"/>
    <property type="match status" value="1"/>
</dbReference>
<name>A0A9D0ZW86_9FIRM</name>
<evidence type="ECO:0000313" key="5">
    <source>
        <dbReference type="EMBL" id="HIQ97016.1"/>
    </source>
</evidence>
<dbReference type="Proteomes" id="UP000886886">
    <property type="component" value="Unassembled WGS sequence"/>
</dbReference>
<proteinExistence type="predicted"/>
<protein>
    <submittedName>
        <fullName evidence="5">HAD family hydrolase</fullName>
    </submittedName>
</protein>
<evidence type="ECO:0000256" key="2">
    <source>
        <dbReference type="ARBA" id="ARBA00022723"/>
    </source>
</evidence>
<keyword evidence="3 5" id="KW-0378">Hydrolase</keyword>
<dbReference type="SFLD" id="SFLDS00003">
    <property type="entry name" value="Haloacid_Dehalogenase"/>
    <property type="match status" value="1"/>
</dbReference>
<dbReference type="PRINTS" id="PR00413">
    <property type="entry name" value="HADHALOGNASE"/>
</dbReference>
<evidence type="ECO:0000256" key="4">
    <source>
        <dbReference type="ARBA" id="ARBA00022842"/>
    </source>
</evidence>
<dbReference type="AlphaFoldDB" id="A0A9D0ZW86"/>
<evidence type="ECO:0000313" key="6">
    <source>
        <dbReference type="Proteomes" id="UP000886886"/>
    </source>
</evidence>
<dbReference type="GO" id="GO:0016791">
    <property type="term" value="F:phosphatase activity"/>
    <property type="evidence" value="ECO:0007669"/>
    <property type="project" value="TreeGrafter"/>
</dbReference>
<keyword evidence="2" id="KW-0479">Metal-binding</keyword>